<dbReference type="OrthoDB" id="275582at2759"/>
<dbReference type="SUPFAM" id="SSF54189">
    <property type="entry name" value="Ribosomal proteins S24e, L23 and L15e"/>
    <property type="match status" value="1"/>
</dbReference>
<keyword evidence="6" id="KW-1185">Reference proteome</keyword>
<evidence type="ECO:0000313" key="6">
    <source>
        <dbReference type="Proteomes" id="UP000054248"/>
    </source>
</evidence>
<comment type="similarity">
    <text evidence="1">Belongs to the universal ribosomal protein uL23 family.</text>
</comment>
<accession>A0A0C3L9X1</accession>
<dbReference type="InterPro" id="IPR012677">
    <property type="entry name" value="Nucleotide-bd_a/b_plait_sf"/>
</dbReference>
<proteinExistence type="inferred from homology"/>
<reference evidence="6" key="2">
    <citation type="submission" date="2015-01" db="EMBL/GenBank/DDBJ databases">
        <title>Evolutionary Origins and Diversification of the Mycorrhizal Mutualists.</title>
        <authorList>
            <consortium name="DOE Joint Genome Institute"/>
            <consortium name="Mycorrhizal Genomics Consortium"/>
            <person name="Kohler A."/>
            <person name="Kuo A."/>
            <person name="Nagy L.G."/>
            <person name="Floudas D."/>
            <person name="Copeland A."/>
            <person name="Barry K.W."/>
            <person name="Cichocki N."/>
            <person name="Veneault-Fourrey C."/>
            <person name="LaButti K."/>
            <person name="Lindquist E.A."/>
            <person name="Lipzen A."/>
            <person name="Lundell T."/>
            <person name="Morin E."/>
            <person name="Murat C."/>
            <person name="Riley R."/>
            <person name="Ohm R."/>
            <person name="Sun H."/>
            <person name="Tunlid A."/>
            <person name="Henrissat B."/>
            <person name="Grigoriev I.V."/>
            <person name="Hibbett D.S."/>
            <person name="Martin F."/>
        </authorList>
    </citation>
    <scope>NUCLEOTIDE SEQUENCE [LARGE SCALE GENOMIC DNA]</scope>
    <source>
        <strain evidence="6">MUT 4182</strain>
    </source>
</reference>
<evidence type="ECO:0000313" key="5">
    <source>
        <dbReference type="EMBL" id="KIO30708.1"/>
    </source>
</evidence>
<dbReference type="Gene3D" id="3.30.70.330">
    <property type="match status" value="1"/>
</dbReference>
<dbReference type="PANTHER" id="PTHR12059:SF5">
    <property type="entry name" value="LARGE RIBOSOMAL SUBUNIT PROTEIN UL23M"/>
    <property type="match status" value="1"/>
</dbReference>
<dbReference type="InterPro" id="IPR013025">
    <property type="entry name" value="Ribosomal_uL23-like"/>
</dbReference>
<dbReference type="PANTHER" id="PTHR12059">
    <property type="entry name" value="RIBOSOMAL PROTEIN L23-RELATED"/>
    <property type="match status" value="1"/>
</dbReference>
<reference evidence="5 6" key="1">
    <citation type="submission" date="2014-04" db="EMBL/GenBank/DDBJ databases">
        <authorList>
            <consortium name="DOE Joint Genome Institute"/>
            <person name="Kuo A."/>
            <person name="Girlanda M."/>
            <person name="Perotto S."/>
            <person name="Kohler A."/>
            <person name="Nagy L.G."/>
            <person name="Floudas D."/>
            <person name="Copeland A."/>
            <person name="Barry K.W."/>
            <person name="Cichocki N."/>
            <person name="Veneault-Fourrey C."/>
            <person name="LaButti K."/>
            <person name="Lindquist E.A."/>
            <person name="Lipzen A."/>
            <person name="Lundell T."/>
            <person name="Morin E."/>
            <person name="Murat C."/>
            <person name="Sun H."/>
            <person name="Tunlid A."/>
            <person name="Henrissat B."/>
            <person name="Grigoriev I.V."/>
            <person name="Hibbett D.S."/>
            <person name="Martin F."/>
            <person name="Nordberg H.P."/>
            <person name="Cantor M.N."/>
            <person name="Hua S.X."/>
        </authorList>
    </citation>
    <scope>NUCLEOTIDE SEQUENCE [LARGE SCALE GENOMIC DNA]</scope>
    <source>
        <strain evidence="5 6">MUT 4182</strain>
    </source>
</reference>
<keyword evidence="2" id="KW-0689">Ribosomal protein</keyword>
<evidence type="ECO:0000256" key="4">
    <source>
        <dbReference type="ARBA" id="ARBA00039977"/>
    </source>
</evidence>
<organism evidence="5 6">
    <name type="scientific">Tulasnella calospora MUT 4182</name>
    <dbReference type="NCBI Taxonomy" id="1051891"/>
    <lineage>
        <taxon>Eukaryota</taxon>
        <taxon>Fungi</taxon>
        <taxon>Dikarya</taxon>
        <taxon>Basidiomycota</taxon>
        <taxon>Agaricomycotina</taxon>
        <taxon>Agaricomycetes</taxon>
        <taxon>Cantharellales</taxon>
        <taxon>Tulasnellaceae</taxon>
        <taxon>Tulasnella</taxon>
    </lineage>
</organism>
<name>A0A0C3L9X1_9AGAM</name>
<dbReference type="GO" id="GO:0005762">
    <property type="term" value="C:mitochondrial large ribosomal subunit"/>
    <property type="evidence" value="ECO:0007669"/>
    <property type="project" value="TreeGrafter"/>
</dbReference>
<dbReference type="Proteomes" id="UP000054248">
    <property type="component" value="Unassembled WGS sequence"/>
</dbReference>
<evidence type="ECO:0000256" key="3">
    <source>
        <dbReference type="ARBA" id="ARBA00023274"/>
    </source>
</evidence>
<sequence>MASKASRQAFTVLSRSYSTQTPKATAKAAQKASLPLQVALRREQQGQTNLNQDRARYELLKAKGELIQPNGETVSYSEWLEKTTRRRRRVRGTKQRTAEDADAEPETEVVGQKIYLPNLVFRLMRNHTPPGQPYNPYEATFRIPRSLTKNDVRSYLSAVYGVECTYIRTDNYIAPLKRALVDGHRTEAKRVGGTETTYKRAVVGLVEPFMYPNAVEDMTAKERDDHEAWMERMFQTKTYEKYKKEMKQDPKSGMLSKRAMSNRGHILEKVMQKRKERDELMKNAVQNLVSRGATPFGAGSLKVAMSESTEA</sequence>
<protein>
    <recommendedName>
        <fullName evidence="4">Large ribosomal subunit protein uL23m</fullName>
    </recommendedName>
</protein>
<dbReference type="AlphaFoldDB" id="A0A0C3L9X1"/>
<keyword evidence="3" id="KW-0687">Ribonucleoprotein</keyword>
<gene>
    <name evidence="5" type="ORF">M407DRAFT_242097</name>
</gene>
<dbReference type="EMBL" id="KN822969">
    <property type="protein sequence ID" value="KIO30708.1"/>
    <property type="molecule type" value="Genomic_DNA"/>
</dbReference>
<dbReference type="GO" id="GO:0032543">
    <property type="term" value="P:mitochondrial translation"/>
    <property type="evidence" value="ECO:0007669"/>
    <property type="project" value="TreeGrafter"/>
</dbReference>
<dbReference type="GO" id="GO:0003735">
    <property type="term" value="F:structural constituent of ribosome"/>
    <property type="evidence" value="ECO:0007669"/>
    <property type="project" value="InterPro"/>
</dbReference>
<evidence type="ECO:0000256" key="2">
    <source>
        <dbReference type="ARBA" id="ARBA00022980"/>
    </source>
</evidence>
<dbReference type="InterPro" id="IPR012678">
    <property type="entry name" value="Ribosomal_uL23/eL15/eS24_sf"/>
</dbReference>
<dbReference type="STRING" id="1051891.A0A0C3L9X1"/>
<dbReference type="HOGENOM" id="CLU_073162_0_0_1"/>
<evidence type="ECO:0000256" key="1">
    <source>
        <dbReference type="ARBA" id="ARBA00006700"/>
    </source>
</evidence>